<dbReference type="Gramene" id="PGSC0003DMT400057570">
    <property type="protein sequence ID" value="PGSC0003DMT400057570"/>
    <property type="gene ID" value="PGSC0003DMG400022355"/>
</dbReference>
<accession>M1C1A7</accession>
<dbReference type="AlphaFoldDB" id="M1C1A7"/>
<proteinExistence type="predicted"/>
<evidence type="ECO:0000313" key="2">
    <source>
        <dbReference type="Proteomes" id="UP000011115"/>
    </source>
</evidence>
<name>M1C1A7_SOLTU</name>
<sequence>MKTKKNEVFRGLLHKYGLDRVIDRPIIEVSRFLFGRKINVVAQLLTMKIIRMYRNITKVLEQSHCTHSFNQLAPHH</sequence>
<dbReference type="HOGENOM" id="CLU_2659321_0_0_1"/>
<dbReference type="EnsemblPlants" id="PGSC0003DMT400057570">
    <property type="protein sequence ID" value="PGSC0003DMT400057570"/>
    <property type="gene ID" value="PGSC0003DMG400022355"/>
</dbReference>
<reference evidence="1" key="2">
    <citation type="submission" date="2015-06" db="UniProtKB">
        <authorList>
            <consortium name="EnsemblPlants"/>
        </authorList>
    </citation>
    <scope>IDENTIFICATION</scope>
    <source>
        <strain evidence="1">DM1-3 516 R44</strain>
    </source>
</reference>
<protein>
    <submittedName>
        <fullName evidence="1">Uncharacterized protein</fullName>
    </submittedName>
</protein>
<evidence type="ECO:0000313" key="1">
    <source>
        <dbReference type="EnsemblPlants" id="PGSC0003DMT400057570"/>
    </source>
</evidence>
<organism evidence="1 2">
    <name type="scientific">Solanum tuberosum</name>
    <name type="common">Potato</name>
    <dbReference type="NCBI Taxonomy" id="4113"/>
    <lineage>
        <taxon>Eukaryota</taxon>
        <taxon>Viridiplantae</taxon>
        <taxon>Streptophyta</taxon>
        <taxon>Embryophyta</taxon>
        <taxon>Tracheophyta</taxon>
        <taxon>Spermatophyta</taxon>
        <taxon>Magnoliopsida</taxon>
        <taxon>eudicotyledons</taxon>
        <taxon>Gunneridae</taxon>
        <taxon>Pentapetalae</taxon>
        <taxon>asterids</taxon>
        <taxon>lamiids</taxon>
        <taxon>Solanales</taxon>
        <taxon>Solanaceae</taxon>
        <taxon>Solanoideae</taxon>
        <taxon>Solaneae</taxon>
        <taxon>Solanum</taxon>
    </lineage>
</organism>
<dbReference type="Proteomes" id="UP000011115">
    <property type="component" value="Unassembled WGS sequence"/>
</dbReference>
<keyword evidence="2" id="KW-1185">Reference proteome</keyword>
<dbReference type="ExpressionAtlas" id="M1C1A7">
    <property type="expression patterns" value="baseline"/>
</dbReference>
<reference evidence="2" key="1">
    <citation type="journal article" date="2011" name="Nature">
        <title>Genome sequence and analysis of the tuber crop potato.</title>
        <authorList>
            <consortium name="The Potato Genome Sequencing Consortium"/>
        </authorList>
    </citation>
    <scope>NUCLEOTIDE SEQUENCE [LARGE SCALE GENOMIC DNA]</scope>
    <source>
        <strain evidence="2">cv. DM1-3 516 R44</strain>
    </source>
</reference>